<evidence type="ECO:0000256" key="1">
    <source>
        <dbReference type="ARBA" id="ARBA00023002"/>
    </source>
</evidence>
<dbReference type="Proteomes" id="UP000272025">
    <property type="component" value="Unassembled WGS sequence"/>
</dbReference>
<dbReference type="Gene3D" id="3.50.50.60">
    <property type="entry name" value="FAD/NAD(P)-binding domain"/>
    <property type="match status" value="2"/>
</dbReference>
<dbReference type="AlphaFoldDB" id="A0A3N2PTN7"/>
<dbReference type="PANTHER" id="PTHR43539">
    <property type="entry name" value="FLAVIN-BINDING MONOOXYGENASE-LIKE PROTEIN (AFU_ORTHOLOGUE AFUA_4G09220)"/>
    <property type="match status" value="1"/>
</dbReference>
<dbReference type="GO" id="GO:0004497">
    <property type="term" value="F:monooxygenase activity"/>
    <property type="evidence" value="ECO:0007669"/>
    <property type="project" value="TreeGrafter"/>
</dbReference>
<sequence>MCTFCPVPTQQEYPRTVNLRKSLDEHPLPVIAPGTVDAASLTGEEPAQRASLVLAQLNAALTAQDAAAVERCFFPEQAYWKDNLALTYHLRTFITPRVVAAGLLETAKLRGVSGHLTLEGAVFIPATPALQFIDCALSFRTSSPAATCSGRLILLPVKGSSDEDLQWKIWVLSTKLENLDLQAEDESLLQAPRRHLDGLETFETDVFVIGAGNAAITLAARLKALGVDSVMAERNRHVGDNWALRYDSLKFHVVTSFCELPYLQYPKEVHSPHLLSRDDLAEQVRRYVTALNLNVITSANIQSTVYDPSTKRWTVKFQTPEGGRTAVAKHLVQASGVSSQKKYLPKMADEHLYKGTSFHSELYKNANELKERGIKSVLIVGSANTAFDVLQDCHAAGLASTIVVRSPTYIVPQSYVTDQRGLGIYDILPADQADRMFLTLPTFIDAAFARDMLAAWASAEPTRYDALAAAGFPVLDSRDKDCVLMENLIGRSGGHYVDVGGAKLIEDGEVGIKALVEPVAFTETGLRFSDGTTADADAVIWCTGYADRNLRDVAAEILGGGGGSDVSDSDNVGGDAGKGEGVLGPREIAARIDATWGVDAEGEIRGMWKRHLHMENYWVMGGYSQQHRWHSRTLALQIKAALEGVLPPAYRKTPAV</sequence>
<dbReference type="RefSeq" id="XP_028465676.1">
    <property type="nucleotide sequence ID" value="XM_028612927.1"/>
</dbReference>
<evidence type="ECO:0000313" key="4">
    <source>
        <dbReference type="Proteomes" id="UP000272025"/>
    </source>
</evidence>
<protein>
    <submittedName>
        <fullName evidence="3">FAD/NAD(P)-binding domain-containing protein</fullName>
    </submittedName>
</protein>
<dbReference type="SUPFAM" id="SSF51905">
    <property type="entry name" value="FAD/NAD(P)-binding domain"/>
    <property type="match status" value="1"/>
</dbReference>
<dbReference type="OrthoDB" id="74360at2759"/>
<evidence type="ECO:0000259" key="2">
    <source>
        <dbReference type="Pfam" id="PF07992"/>
    </source>
</evidence>
<dbReference type="GeneID" id="39581405"/>
<organism evidence="3 4">
    <name type="scientific">Sodiomyces alkalinus (strain CBS 110278 / VKM F-3762 / F11)</name>
    <name type="common">Alkaliphilic filamentous fungus</name>
    <dbReference type="NCBI Taxonomy" id="1314773"/>
    <lineage>
        <taxon>Eukaryota</taxon>
        <taxon>Fungi</taxon>
        <taxon>Dikarya</taxon>
        <taxon>Ascomycota</taxon>
        <taxon>Pezizomycotina</taxon>
        <taxon>Sordariomycetes</taxon>
        <taxon>Hypocreomycetidae</taxon>
        <taxon>Glomerellales</taxon>
        <taxon>Plectosphaerellaceae</taxon>
        <taxon>Sodiomyces</taxon>
    </lineage>
</organism>
<dbReference type="EMBL" id="ML119056">
    <property type="protein sequence ID" value="ROT37870.1"/>
    <property type="molecule type" value="Genomic_DNA"/>
</dbReference>
<evidence type="ECO:0000313" key="3">
    <source>
        <dbReference type="EMBL" id="ROT37870.1"/>
    </source>
</evidence>
<accession>A0A3N2PTN7</accession>
<reference evidence="3 4" key="1">
    <citation type="journal article" date="2018" name="Mol. Ecol.">
        <title>The obligate alkalophilic soda-lake fungus Sodiomyces alkalinus has shifted to a protein diet.</title>
        <authorList>
            <person name="Grum-Grzhimaylo A.A."/>
            <person name="Falkoski D.L."/>
            <person name="van den Heuvel J."/>
            <person name="Valero-Jimenez C.A."/>
            <person name="Min B."/>
            <person name="Choi I.G."/>
            <person name="Lipzen A."/>
            <person name="Daum C.G."/>
            <person name="Aanen D.K."/>
            <person name="Tsang A."/>
            <person name="Henrissat B."/>
            <person name="Bilanenko E.N."/>
            <person name="de Vries R.P."/>
            <person name="van Kan J.A.L."/>
            <person name="Grigoriev I.V."/>
            <person name="Debets A.J.M."/>
        </authorList>
    </citation>
    <scope>NUCLEOTIDE SEQUENCE [LARGE SCALE GENOMIC DNA]</scope>
    <source>
        <strain evidence="3 4">F11</strain>
    </source>
</reference>
<feature type="domain" description="FAD/NAD(P)-binding" evidence="2">
    <location>
        <begin position="205"/>
        <end position="408"/>
    </location>
</feature>
<dbReference type="InterPro" id="IPR023753">
    <property type="entry name" value="FAD/NAD-binding_dom"/>
</dbReference>
<dbReference type="Pfam" id="PF07992">
    <property type="entry name" value="Pyr_redox_2"/>
    <property type="match status" value="1"/>
</dbReference>
<dbReference type="InterPro" id="IPR036188">
    <property type="entry name" value="FAD/NAD-bd_sf"/>
</dbReference>
<proteinExistence type="predicted"/>
<dbReference type="GO" id="GO:0050660">
    <property type="term" value="F:flavin adenine dinucleotide binding"/>
    <property type="evidence" value="ECO:0007669"/>
    <property type="project" value="TreeGrafter"/>
</dbReference>
<keyword evidence="4" id="KW-1185">Reference proteome</keyword>
<gene>
    <name evidence="3" type="ORF">SODALDRAFT_340204</name>
</gene>
<keyword evidence="1" id="KW-0560">Oxidoreductase</keyword>
<dbReference type="InterPro" id="IPR050982">
    <property type="entry name" value="Auxin_biosynth/cation_transpt"/>
</dbReference>
<name>A0A3N2PTN7_SODAK</name>
<dbReference type="PANTHER" id="PTHR43539:SF68">
    <property type="entry name" value="FLAVIN-BINDING MONOOXYGENASE-LIKE PROTEIN (AFU_ORTHOLOGUE AFUA_4G09220)"/>
    <property type="match status" value="1"/>
</dbReference>